<feature type="region of interest" description="Disordered" evidence="4">
    <location>
        <begin position="284"/>
        <end position="327"/>
    </location>
</feature>
<feature type="chain" id="PRO_5040851888" evidence="5">
    <location>
        <begin position="20"/>
        <end position="492"/>
    </location>
</feature>
<dbReference type="InterPro" id="IPR013780">
    <property type="entry name" value="Glyco_hydro_b"/>
</dbReference>
<dbReference type="Proteomes" id="UP001165083">
    <property type="component" value="Unassembled WGS sequence"/>
</dbReference>
<reference evidence="7" key="1">
    <citation type="submission" date="2023-04" db="EMBL/GenBank/DDBJ databases">
        <title>Phytophthora lilii NBRC 32176.</title>
        <authorList>
            <person name="Ichikawa N."/>
            <person name="Sato H."/>
            <person name="Tonouchi N."/>
        </authorList>
    </citation>
    <scope>NUCLEOTIDE SEQUENCE</scope>
    <source>
        <strain evidence="7">NBRC 32176</strain>
    </source>
</reference>
<dbReference type="OrthoDB" id="1887033at2759"/>
<dbReference type="PANTHER" id="PTHR31308:SF5">
    <property type="entry name" value="ERGOSTERYL-BETA-GLUCOSIDASE"/>
    <property type="match status" value="1"/>
</dbReference>
<feature type="compositionally biased region" description="Low complexity" evidence="4">
    <location>
        <begin position="204"/>
        <end position="244"/>
    </location>
</feature>
<evidence type="ECO:0000256" key="1">
    <source>
        <dbReference type="ARBA" id="ARBA00005641"/>
    </source>
</evidence>
<feature type="signal peptide" evidence="5">
    <location>
        <begin position="1"/>
        <end position="19"/>
    </location>
</feature>
<keyword evidence="8" id="KW-1185">Reference proteome</keyword>
<feature type="domain" description="Glycoside hydrolase family 5 C-terminal" evidence="6">
    <location>
        <begin position="372"/>
        <end position="454"/>
    </location>
</feature>
<keyword evidence="5" id="KW-0732">Signal</keyword>
<evidence type="ECO:0000256" key="2">
    <source>
        <dbReference type="ARBA" id="ARBA00022801"/>
    </source>
</evidence>
<proteinExistence type="inferred from homology"/>
<feature type="region of interest" description="Disordered" evidence="4">
    <location>
        <begin position="190"/>
        <end position="256"/>
    </location>
</feature>
<dbReference type="GO" id="GO:0008422">
    <property type="term" value="F:beta-glucosidase activity"/>
    <property type="evidence" value="ECO:0007669"/>
    <property type="project" value="TreeGrafter"/>
</dbReference>
<dbReference type="GO" id="GO:1901135">
    <property type="term" value="P:carbohydrate derivative metabolic process"/>
    <property type="evidence" value="ECO:0007669"/>
    <property type="project" value="UniProtKB-ARBA"/>
</dbReference>
<evidence type="ECO:0000256" key="3">
    <source>
        <dbReference type="ARBA" id="ARBA00023295"/>
    </source>
</evidence>
<organism evidence="7 8">
    <name type="scientific">Phytophthora lilii</name>
    <dbReference type="NCBI Taxonomy" id="2077276"/>
    <lineage>
        <taxon>Eukaryota</taxon>
        <taxon>Sar</taxon>
        <taxon>Stramenopiles</taxon>
        <taxon>Oomycota</taxon>
        <taxon>Peronosporomycetes</taxon>
        <taxon>Peronosporales</taxon>
        <taxon>Peronosporaceae</taxon>
        <taxon>Phytophthora</taxon>
    </lineage>
</organism>
<dbReference type="EMBL" id="BSXW01000645">
    <property type="protein sequence ID" value="GMF27081.1"/>
    <property type="molecule type" value="Genomic_DNA"/>
</dbReference>
<keyword evidence="2" id="KW-0378">Hydrolase</keyword>
<name>A0A9W6X1M3_9STRA</name>
<evidence type="ECO:0000256" key="5">
    <source>
        <dbReference type="SAM" id="SignalP"/>
    </source>
</evidence>
<dbReference type="PANTHER" id="PTHR31308">
    <property type="match status" value="1"/>
</dbReference>
<dbReference type="InterPro" id="IPR052066">
    <property type="entry name" value="Glycosphingolipid_Hydrolases"/>
</dbReference>
<feature type="compositionally biased region" description="Low complexity" evidence="4">
    <location>
        <begin position="313"/>
        <end position="327"/>
    </location>
</feature>
<evidence type="ECO:0000313" key="8">
    <source>
        <dbReference type="Proteomes" id="UP001165083"/>
    </source>
</evidence>
<dbReference type="InterPro" id="IPR041036">
    <property type="entry name" value="GH5_C"/>
</dbReference>
<dbReference type="AlphaFoldDB" id="A0A9W6X1M3"/>
<dbReference type="Gene3D" id="2.60.40.1180">
    <property type="entry name" value="Golgi alpha-mannosidase II"/>
    <property type="match status" value="1"/>
</dbReference>
<sequence length="492" mass="52435">MKPFIAISTLALAAHSVNAHGYLSQPAANFPNGIDTSYNALLTESSDPAFAGLKWNDNPEANTAMFTKTFPKTQFKTLRALMDTAAKDCGKTVLTGTPVDVSALKSMKWQNDQEKKGFVTSHHGPCEAWIDDTRVAQSDDCVADYSGYPAEIPIDFSSCSGKCTFTFYWLAMHEPKWQVYKQCAPITNGGGGGGAPAAQIDAGSSAETPAAPTTPATDETPASADTSSGSTTPSAKTPASTPAPADEPVVQTESPSSIEVLSLLCSRSRYAPFGVCIPSAPDRVSHAGPVRASSSSAAFQNPPRAAHRPPARPMSSSPVKTTHTQTTVRKTLVHAGEPEKKTVTTTSHKTYVFTSETGEEVVLDLKDAATTRPHARKVGGSVVASEFTHSSATFVLEYKSEGAEPTEIFVPYVHFPGGYRVTASDGHCAIEKHEGYDIIKHEHDSHAHTHRVVVEKTKKAAPAPARFAWHGHSNIPVYVALAVAVVSPYLTW</sequence>
<comment type="similarity">
    <text evidence="1">Belongs to the glycosyl hydrolase 5 (cellulase A) family.</text>
</comment>
<protein>
    <submittedName>
        <fullName evidence="7">Unnamed protein product</fullName>
    </submittedName>
</protein>
<gene>
    <name evidence="7" type="ORF">Plil01_001129900</name>
</gene>
<keyword evidence="3" id="KW-0326">Glycosidase</keyword>
<accession>A0A9W6X1M3</accession>
<evidence type="ECO:0000313" key="7">
    <source>
        <dbReference type="EMBL" id="GMF27081.1"/>
    </source>
</evidence>
<dbReference type="Pfam" id="PF18564">
    <property type="entry name" value="Glyco_hydro_5_C"/>
    <property type="match status" value="1"/>
</dbReference>
<evidence type="ECO:0000256" key="4">
    <source>
        <dbReference type="SAM" id="MobiDB-lite"/>
    </source>
</evidence>
<evidence type="ECO:0000259" key="6">
    <source>
        <dbReference type="Pfam" id="PF18564"/>
    </source>
</evidence>
<comment type="caution">
    <text evidence="7">The sequence shown here is derived from an EMBL/GenBank/DDBJ whole genome shotgun (WGS) entry which is preliminary data.</text>
</comment>